<dbReference type="RefSeq" id="XP_031023986.1">
    <property type="nucleotide sequence ID" value="XM_031170053.1"/>
</dbReference>
<feature type="active site" description="Nucleophile" evidence="4">
    <location>
        <position position="193"/>
    </location>
</feature>
<keyword evidence="7" id="KW-1185">Reference proteome</keyword>
<keyword evidence="2" id="KW-0058">Aromatic hydrocarbons catabolism</keyword>
<name>A0A507C1B7_9FUNG</name>
<dbReference type="InterPro" id="IPR016292">
    <property type="entry name" value="Epoxide_hydrolase"/>
</dbReference>
<dbReference type="Pfam" id="PF06441">
    <property type="entry name" value="EHN"/>
    <property type="match status" value="1"/>
</dbReference>
<accession>A0A507C1B7</accession>
<dbReference type="PANTHER" id="PTHR21661">
    <property type="entry name" value="EPOXIDE HYDROLASE 1-RELATED"/>
    <property type="match status" value="1"/>
</dbReference>
<dbReference type="GO" id="GO:0004301">
    <property type="term" value="F:epoxide hydrolase activity"/>
    <property type="evidence" value="ECO:0007669"/>
    <property type="project" value="TreeGrafter"/>
</dbReference>
<dbReference type="PANTHER" id="PTHR21661:SF35">
    <property type="entry name" value="EPOXIDE HYDROLASE"/>
    <property type="match status" value="1"/>
</dbReference>
<feature type="active site" description="Proton donor" evidence="4">
    <location>
        <position position="335"/>
    </location>
</feature>
<comment type="similarity">
    <text evidence="1">Belongs to the peptidase S33 family.</text>
</comment>
<organism evidence="6 7">
    <name type="scientific">Synchytrium microbalum</name>
    <dbReference type="NCBI Taxonomy" id="1806994"/>
    <lineage>
        <taxon>Eukaryota</taxon>
        <taxon>Fungi</taxon>
        <taxon>Fungi incertae sedis</taxon>
        <taxon>Chytridiomycota</taxon>
        <taxon>Chytridiomycota incertae sedis</taxon>
        <taxon>Chytridiomycetes</taxon>
        <taxon>Synchytriales</taxon>
        <taxon>Synchytriaceae</taxon>
        <taxon>Synchytrium</taxon>
    </lineage>
</organism>
<dbReference type="PRINTS" id="PR00412">
    <property type="entry name" value="EPOXHYDRLASE"/>
</dbReference>
<dbReference type="InterPro" id="IPR010497">
    <property type="entry name" value="Epoxide_hydro_N"/>
</dbReference>
<dbReference type="InterPro" id="IPR029058">
    <property type="entry name" value="AB_hydrolase_fold"/>
</dbReference>
<feature type="domain" description="Epoxide hydrolase N-terminal" evidence="5">
    <location>
        <begin position="23"/>
        <end position="129"/>
    </location>
</feature>
<dbReference type="EMBL" id="QEAO01000026">
    <property type="protein sequence ID" value="TPX32849.1"/>
    <property type="molecule type" value="Genomic_DNA"/>
</dbReference>
<evidence type="ECO:0000313" key="7">
    <source>
        <dbReference type="Proteomes" id="UP000319731"/>
    </source>
</evidence>
<evidence type="ECO:0000256" key="2">
    <source>
        <dbReference type="ARBA" id="ARBA00022797"/>
    </source>
</evidence>
<evidence type="ECO:0000259" key="5">
    <source>
        <dbReference type="Pfam" id="PF06441"/>
    </source>
</evidence>
<dbReference type="Gene3D" id="3.40.50.1820">
    <property type="entry name" value="alpha/beta hydrolase"/>
    <property type="match status" value="1"/>
</dbReference>
<dbReference type="AlphaFoldDB" id="A0A507C1B7"/>
<evidence type="ECO:0000313" key="6">
    <source>
        <dbReference type="EMBL" id="TPX32849.1"/>
    </source>
</evidence>
<proteinExistence type="inferred from homology"/>
<dbReference type="STRING" id="1806994.A0A507C1B7"/>
<gene>
    <name evidence="6" type="ORF">SmJEL517_g04125</name>
</gene>
<comment type="caution">
    <text evidence="6">The sequence shown here is derived from an EMBL/GenBank/DDBJ whole genome shotgun (WGS) entry which is preliminary data.</text>
</comment>
<evidence type="ECO:0000256" key="3">
    <source>
        <dbReference type="ARBA" id="ARBA00022801"/>
    </source>
</evidence>
<dbReference type="GeneID" id="42005350"/>
<dbReference type="GO" id="GO:0097176">
    <property type="term" value="P:epoxide metabolic process"/>
    <property type="evidence" value="ECO:0007669"/>
    <property type="project" value="TreeGrafter"/>
</dbReference>
<dbReference type="OrthoDB" id="7130006at2759"/>
<evidence type="ECO:0000256" key="1">
    <source>
        <dbReference type="ARBA" id="ARBA00010088"/>
    </source>
</evidence>
<keyword evidence="3 6" id="KW-0378">Hydrolase</keyword>
<dbReference type="PIRSF" id="PIRSF001112">
    <property type="entry name" value="Epoxide_hydrolase"/>
    <property type="match status" value="1"/>
</dbReference>
<dbReference type="SUPFAM" id="SSF53474">
    <property type="entry name" value="alpha/beta-Hydrolases"/>
    <property type="match status" value="1"/>
</dbReference>
<sequence length="424" mass="47604">MTNFQFEGCASEPPKAPAGVAVEFKVSVPEEILEDLSARLNRARFPNQLEGAEDWSYGTELTYLKSLVEYWKNSYDWRKQEAALNEFSHFKMYIPQTDINVHFIHAKSPRADAKPLLLAHGWPGSFYEFHKIAQRLSNPEDPKAPAFHLILKTGYGFSSAPKTKGFNTRKIGDTFNQLMVYLGYTRYFAQGGDWGAIIVRSLGLNHAKNCAAIHINMCVAMPSLYNPIHVLQLVELATVGPTFFLTKQEAGFIADTQFFQKNETAYQAIQGTKPQTLGYGLNDSPVGLLAWIVEKFRTWSDCKGNVENKFSKDEIITNIMIYWVNGAITSSTRLYYESIGQAAANKYSDSFQAYVTVPTGVAVFPKELFKAPKSWAQASYNVKHWSVFNSGGHFAALEEPDTLLQDMRAFFGPLSKSLSKTSKL</sequence>
<feature type="active site" description="Proton acceptor" evidence="4">
    <location>
        <position position="393"/>
    </location>
</feature>
<dbReference type="Proteomes" id="UP000319731">
    <property type="component" value="Unassembled WGS sequence"/>
</dbReference>
<evidence type="ECO:0000256" key="4">
    <source>
        <dbReference type="PIRSR" id="PIRSR001112-1"/>
    </source>
</evidence>
<dbReference type="InterPro" id="IPR000639">
    <property type="entry name" value="Epox_hydrolase-like"/>
</dbReference>
<protein>
    <submittedName>
        <fullName evidence="6">Microsomal epoxide hydrolase</fullName>
    </submittedName>
</protein>
<reference evidence="6 7" key="1">
    <citation type="journal article" date="2019" name="Sci. Rep.">
        <title>Comparative genomics of chytrid fungi reveal insights into the obligate biotrophic and pathogenic lifestyle of Synchytrium endobioticum.</title>
        <authorList>
            <person name="van de Vossenberg B.T.L.H."/>
            <person name="Warris S."/>
            <person name="Nguyen H.D.T."/>
            <person name="van Gent-Pelzer M.P.E."/>
            <person name="Joly D.L."/>
            <person name="van de Geest H.C."/>
            <person name="Bonants P.J.M."/>
            <person name="Smith D.S."/>
            <person name="Levesque C.A."/>
            <person name="van der Lee T.A.J."/>
        </authorList>
    </citation>
    <scope>NUCLEOTIDE SEQUENCE [LARGE SCALE GENOMIC DNA]</scope>
    <source>
        <strain evidence="6 7">JEL517</strain>
    </source>
</reference>